<organism evidence="6 7">
    <name type="scientific">Eubacterium aggregans</name>
    <dbReference type="NCBI Taxonomy" id="81409"/>
    <lineage>
        <taxon>Bacteria</taxon>
        <taxon>Bacillati</taxon>
        <taxon>Bacillota</taxon>
        <taxon>Clostridia</taxon>
        <taxon>Eubacteriales</taxon>
        <taxon>Eubacteriaceae</taxon>
        <taxon>Eubacterium</taxon>
    </lineage>
</organism>
<evidence type="ECO:0000259" key="4">
    <source>
        <dbReference type="PROSITE" id="PS51071"/>
    </source>
</evidence>
<keyword evidence="2" id="KW-0238">DNA-binding</keyword>
<dbReference type="PROSITE" id="PS51071">
    <property type="entry name" value="HTH_RPIR"/>
    <property type="match status" value="1"/>
</dbReference>
<keyword evidence="1" id="KW-0805">Transcription regulation</keyword>
<dbReference type="PANTHER" id="PTHR30514">
    <property type="entry name" value="GLUCOKINASE"/>
    <property type="match status" value="1"/>
</dbReference>
<feature type="domain" description="HTH rpiR-type" evidence="4">
    <location>
        <begin position="1"/>
        <end position="77"/>
    </location>
</feature>
<protein>
    <submittedName>
        <fullName evidence="6">Transcriptional regulator, RpiR family</fullName>
    </submittedName>
</protein>
<dbReference type="RefSeq" id="WP_090303994.1">
    <property type="nucleotide sequence ID" value="NZ_FNRK01000001.1"/>
</dbReference>
<dbReference type="InterPro" id="IPR009057">
    <property type="entry name" value="Homeodomain-like_sf"/>
</dbReference>
<dbReference type="PANTHER" id="PTHR30514:SF1">
    <property type="entry name" value="HTH-TYPE TRANSCRIPTIONAL REGULATOR HEXR-RELATED"/>
    <property type="match status" value="1"/>
</dbReference>
<feature type="domain" description="SIS" evidence="5">
    <location>
        <begin position="106"/>
        <end position="250"/>
    </location>
</feature>
<dbReference type="SUPFAM" id="SSF53697">
    <property type="entry name" value="SIS domain"/>
    <property type="match status" value="1"/>
</dbReference>
<dbReference type="InterPro" id="IPR046348">
    <property type="entry name" value="SIS_dom_sf"/>
</dbReference>
<dbReference type="InterPro" id="IPR036388">
    <property type="entry name" value="WH-like_DNA-bd_sf"/>
</dbReference>
<sequence length="254" mass="29481">MNIETLYRRHFEVLNRTDHEIYRYVREHRKACQGMNIVDLADCCHVSRTTISRFAKKLGFQGFAEMKAILRQEGVQSQKPTADIRQVVNIYNEVIQGIYTRDCRDVFKLIDDADQLYIYSNGTAQSTIAREIKRIFLNAEILFFEIRGKTETQRLLESITPGDVVFVVSHTGESQETLDFARQLKLRRVSMVSLTAVEEENELAHLSTINLHITNLRVEKSILNTGYVSVSPFFLLVEMLFLKYIDYREALDES</sequence>
<gene>
    <name evidence="6" type="ORF">SAMN04515656_10137</name>
</gene>
<dbReference type="InterPro" id="IPR000281">
    <property type="entry name" value="HTH_RpiR"/>
</dbReference>
<dbReference type="GO" id="GO:1901135">
    <property type="term" value="P:carbohydrate derivative metabolic process"/>
    <property type="evidence" value="ECO:0007669"/>
    <property type="project" value="InterPro"/>
</dbReference>
<accession>A0A1H3WQS2</accession>
<keyword evidence="3" id="KW-0804">Transcription</keyword>
<dbReference type="PROSITE" id="PS51464">
    <property type="entry name" value="SIS"/>
    <property type="match status" value="1"/>
</dbReference>
<dbReference type="OrthoDB" id="3684496at2"/>
<name>A0A1H3WQS2_9FIRM</name>
<dbReference type="GO" id="GO:0097367">
    <property type="term" value="F:carbohydrate derivative binding"/>
    <property type="evidence" value="ECO:0007669"/>
    <property type="project" value="InterPro"/>
</dbReference>
<dbReference type="Gene3D" id="3.40.50.10490">
    <property type="entry name" value="Glucose-6-phosphate isomerase like protein, domain 1"/>
    <property type="match status" value="1"/>
</dbReference>
<dbReference type="EMBL" id="FNRK01000001">
    <property type="protein sequence ID" value="SDZ89527.1"/>
    <property type="molecule type" value="Genomic_DNA"/>
</dbReference>
<dbReference type="GO" id="GO:0003677">
    <property type="term" value="F:DNA binding"/>
    <property type="evidence" value="ECO:0007669"/>
    <property type="project" value="UniProtKB-KW"/>
</dbReference>
<dbReference type="InterPro" id="IPR047640">
    <property type="entry name" value="RpiR-like"/>
</dbReference>
<evidence type="ECO:0000259" key="5">
    <source>
        <dbReference type="PROSITE" id="PS51464"/>
    </source>
</evidence>
<dbReference type="GO" id="GO:0003700">
    <property type="term" value="F:DNA-binding transcription factor activity"/>
    <property type="evidence" value="ECO:0007669"/>
    <property type="project" value="InterPro"/>
</dbReference>
<dbReference type="Gene3D" id="1.10.10.10">
    <property type="entry name" value="Winged helix-like DNA-binding domain superfamily/Winged helix DNA-binding domain"/>
    <property type="match status" value="1"/>
</dbReference>
<dbReference type="CDD" id="cd05013">
    <property type="entry name" value="SIS_RpiR"/>
    <property type="match status" value="1"/>
</dbReference>
<evidence type="ECO:0000256" key="1">
    <source>
        <dbReference type="ARBA" id="ARBA00023015"/>
    </source>
</evidence>
<dbReference type="Proteomes" id="UP000199394">
    <property type="component" value="Unassembled WGS sequence"/>
</dbReference>
<dbReference type="InterPro" id="IPR035472">
    <property type="entry name" value="RpiR-like_SIS"/>
</dbReference>
<keyword evidence="7" id="KW-1185">Reference proteome</keyword>
<dbReference type="InterPro" id="IPR001347">
    <property type="entry name" value="SIS_dom"/>
</dbReference>
<evidence type="ECO:0000313" key="6">
    <source>
        <dbReference type="EMBL" id="SDZ89527.1"/>
    </source>
</evidence>
<reference evidence="6 7" key="1">
    <citation type="submission" date="2016-10" db="EMBL/GenBank/DDBJ databases">
        <authorList>
            <person name="de Groot N.N."/>
        </authorList>
    </citation>
    <scope>NUCLEOTIDE SEQUENCE [LARGE SCALE GENOMIC DNA]</scope>
    <source>
        <strain evidence="6 7">SR12</strain>
    </source>
</reference>
<evidence type="ECO:0000256" key="3">
    <source>
        <dbReference type="ARBA" id="ARBA00023163"/>
    </source>
</evidence>
<dbReference type="Pfam" id="PF01380">
    <property type="entry name" value="SIS"/>
    <property type="match status" value="1"/>
</dbReference>
<evidence type="ECO:0000313" key="7">
    <source>
        <dbReference type="Proteomes" id="UP000199394"/>
    </source>
</evidence>
<dbReference type="AlphaFoldDB" id="A0A1H3WQS2"/>
<evidence type="ECO:0000256" key="2">
    <source>
        <dbReference type="ARBA" id="ARBA00023125"/>
    </source>
</evidence>
<dbReference type="Pfam" id="PF01418">
    <property type="entry name" value="HTH_6"/>
    <property type="match status" value="1"/>
</dbReference>
<dbReference type="SUPFAM" id="SSF46689">
    <property type="entry name" value="Homeodomain-like"/>
    <property type="match status" value="1"/>
</dbReference>
<proteinExistence type="predicted"/>
<dbReference type="STRING" id="81409.SAMN04515656_10137"/>